<dbReference type="PANTHER" id="PTHR15036">
    <property type="entry name" value="PIKACHURIN-LIKE PROTEIN"/>
    <property type="match status" value="1"/>
</dbReference>
<dbReference type="InterPro" id="IPR050372">
    <property type="entry name" value="Neurexin-related_CASP"/>
</dbReference>
<dbReference type="PANTHER" id="PTHR15036:SF85">
    <property type="entry name" value="SP2353, ISOFORM A"/>
    <property type="match status" value="1"/>
</dbReference>
<evidence type="ECO:0000313" key="3">
    <source>
        <dbReference type="Proteomes" id="UP000007151"/>
    </source>
</evidence>
<dbReference type="Pfam" id="PF00054">
    <property type="entry name" value="Laminin_G_1"/>
    <property type="match status" value="1"/>
</dbReference>
<sequence>MLKESSHALDELSNQTLHTFKFNWFPLLEFLKFTEFKEAREFTDISRLNHVFEAVKFIKDASCVIIWKFDCGSGAGVLRSPEPVHLGRWNTISVYRHRWDAWLKLNNGKRVRGRSKGLFSRMTFREPVWVGGAGNTTGLQNKLGLSEGLLGCVDFLRINGDSYRLVKDAVSTLDIDNVKNKLETKYEKQK</sequence>
<organism evidence="2 3">
    <name type="scientific">Danaus plexippus plexippus</name>
    <dbReference type="NCBI Taxonomy" id="278856"/>
    <lineage>
        <taxon>Eukaryota</taxon>
        <taxon>Metazoa</taxon>
        <taxon>Ecdysozoa</taxon>
        <taxon>Arthropoda</taxon>
        <taxon>Hexapoda</taxon>
        <taxon>Insecta</taxon>
        <taxon>Pterygota</taxon>
        <taxon>Neoptera</taxon>
        <taxon>Endopterygota</taxon>
        <taxon>Lepidoptera</taxon>
        <taxon>Glossata</taxon>
        <taxon>Ditrysia</taxon>
        <taxon>Papilionoidea</taxon>
        <taxon>Nymphalidae</taxon>
        <taxon>Danainae</taxon>
        <taxon>Danaini</taxon>
        <taxon>Danaina</taxon>
        <taxon>Danaus</taxon>
        <taxon>Danaus</taxon>
    </lineage>
</organism>
<keyword evidence="3" id="KW-1185">Reference proteome</keyword>
<evidence type="ECO:0000313" key="2">
    <source>
        <dbReference type="EMBL" id="OWR45230.1"/>
    </source>
</evidence>
<proteinExistence type="predicted"/>
<dbReference type="SUPFAM" id="SSF49899">
    <property type="entry name" value="Concanavalin A-like lectins/glucanases"/>
    <property type="match status" value="1"/>
</dbReference>
<gene>
    <name evidence="2" type="ORF">KGM_212914</name>
</gene>
<dbReference type="EMBL" id="AGBW02012317">
    <property type="protein sequence ID" value="OWR45230.1"/>
    <property type="molecule type" value="Genomic_DNA"/>
</dbReference>
<accession>A0A212EUP9</accession>
<dbReference type="GO" id="GO:0016020">
    <property type="term" value="C:membrane"/>
    <property type="evidence" value="ECO:0007669"/>
    <property type="project" value="UniProtKB-SubCell"/>
</dbReference>
<feature type="domain" description="Laminin G" evidence="1">
    <location>
        <begin position="68"/>
        <end position="162"/>
    </location>
</feature>
<dbReference type="KEGG" id="dpl:KGM_212914"/>
<dbReference type="Proteomes" id="UP000007151">
    <property type="component" value="Unassembled WGS sequence"/>
</dbReference>
<dbReference type="InterPro" id="IPR013320">
    <property type="entry name" value="ConA-like_dom_sf"/>
</dbReference>
<name>A0A212EUP9_DANPL</name>
<comment type="caution">
    <text evidence="2">The sequence shown here is derived from an EMBL/GenBank/DDBJ whole genome shotgun (WGS) entry which is preliminary data.</text>
</comment>
<evidence type="ECO:0000259" key="1">
    <source>
        <dbReference type="Pfam" id="PF00054"/>
    </source>
</evidence>
<dbReference type="CDD" id="cd00110">
    <property type="entry name" value="LamG"/>
    <property type="match status" value="1"/>
</dbReference>
<protein>
    <submittedName>
        <fullName evidence="2">EGF fibronectin type-III and laminin G domain-containing protein</fullName>
    </submittedName>
</protein>
<dbReference type="InterPro" id="IPR001791">
    <property type="entry name" value="Laminin_G"/>
</dbReference>
<dbReference type="InParanoid" id="A0A212EUP9"/>
<dbReference type="Gene3D" id="2.60.120.200">
    <property type="match status" value="1"/>
</dbReference>
<dbReference type="STRING" id="278856.A0A212EUP9"/>
<reference evidence="2 3" key="1">
    <citation type="journal article" date="2011" name="Cell">
        <title>The monarch butterfly genome yields insights into long-distance migration.</title>
        <authorList>
            <person name="Zhan S."/>
            <person name="Merlin C."/>
            <person name="Boore J.L."/>
            <person name="Reppert S.M."/>
        </authorList>
    </citation>
    <scope>NUCLEOTIDE SEQUENCE [LARGE SCALE GENOMIC DNA]</scope>
    <source>
        <strain evidence="2">F-2</strain>
    </source>
</reference>
<dbReference type="AlphaFoldDB" id="A0A212EUP9"/>